<dbReference type="EMBL" id="BAAARV010000033">
    <property type="protein sequence ID" value="GAA2352904.1"/>
    <property type="molecule type" value="Genomic_DNA"/>
</dbReference>
<gene>
    <name evidence="1" type="ORF">GCM10010170_043920</name>
</gene>
<sequence length="130" mass="13648">MGEHGFAVDPGTVHGFGRDLQHDLDVHLSAEKVQTLHIFSETPIFGARTASPTVQQAAKSYHARLLELYDVMDALVYNGAVMARAAHAIADAYTTADALSSDAVTGALSGATRAVDSDADADDPITGRPI</sequence>
<accession>A0ABN3GJB8</accession>
<dbReference type="RefSeq" id="WP_344614322.1">
    <property type="nucleotide sequence ID" value="NZ_BAAARV010000033.1"/>
</dbReference>
<organism evidence="1 2">
    <name type="scientific">Dactylosporangium salmoneum</name>
    <dbReference type="NCBI Taxonomy" id="53361"/>
    <lineage>
        <taxon>Bacteria</taxon>
        <taxon>Bacillati</taxon>
        <taxon>Actinomycetota</taxon>
        <taxon>Actinomycetes</taxon>
        <taxon>Micromonosporales</taxon>
        <taxon>Micromonosporaceae</taxon>
        <taxon>Dactylosporangium</taxon>
    </lineage>
</organism>
<evidence type="ECO:0000313" key="2">
    <source>
        <dbReference type="Proteomes" id="UP001501444"/>
    </source>
</evidence>
<name>A0ABN3GJB8_9ACTN</name>
<protein>
    <submittedName>
        <fullName evidence="1">Uncharacterized protein</fullName>
    </submittedName>
</protein>
<proteinExistence type="predicted"/>
<keyword evidence="2" id="KW-1185">Reference proteome</keyword>
<comment type="caution">
    <text evidence="1">The sequence shown here is derived from an EMBL/GenBank/DDBJ whole genome shotgun (WGS) entry which is preliminary data.</text>
</comment>
<evidence type="ECO:0000313" key="1">
    <source>
        <dbReference type="EMBL" id="GAA2352904.1"/>
    </source>
</evidence>
<reference evidence="1 2" key="1">
    <citation type="journal article" date="2019" name="Int. J. Syst. Evol. Microbiol.">
        <title>The Global Catalogue of Microorganisms (GCM) 10K type strain sequencing project: providing services to taxonomists for standard genome sequencing and annotation.</title>
        <authorList>
            <consortium name="The Broad Institute Genomics Platform"/>
            <consortium name="The Broad Institute Genome Sequencing Center for Infectious Disease"/>
            <person name="Wu L."/>
            <person name="Ma J."/>
        </authorList>
    </citation>
    <scope>NUCLEOTIDE SEQUENCE [LARGE SCALE GENOMIC DNA]</scope>
    <source>
        <strain evidence="1 2">JCM 3272</strain>
    </source>
</reference>
<dbReference type="Proteomes" id="UP001501444">
    <property type="component" value="Unassembled WGS sequence"/>
</dbReference>